<dbReference type="AlphaFoldDB" id="A0A1C3XH15"/>
<evidence type="ECO:0000313" key="1">
    <source>
        <dbReference type="EMBL" id="SCB51561.1"/>
    </source>
</evidence>
<dbReference type="EMBL" id="FMAE01000019">
    <property type="protein sequence ID" value="SCB51561.1"/>
    <property type="molecule type" value="Genomic_DNA"/>
</dbReference>
<dbReference type="Proteomes" id="UP000183174">
    <property type="component" value="Unassembled WGS sequence"/>
</dbReference>
<gene>
    <name evidence="1" type="ORF">GA0061099_101926</name>
</gene>
<proteinExistence type="predicted"/>
<evidence type="ECO:0000313" key="2">
    <source>
        <dbReference type="Proteomes" id="UP000183174"/>
    </source>
</evidence>
<sequence>MRGRRRAGAKRMNCLCQGWHVSCCGSARVQFTECTSLLQNCFDGDKNALVVSGKYGKTKRPGTDPNDAILAAEQLRERGGATNKFLI</sequence>
<protein>
    <submittedName>
        <fullName evidence="1">Uncharacterized protein</fullName>
    </submittedName>
</protein>
<accession>A0A1C3XH15</accession>
<reference evidence="1 2" key="1">
    <citation type="submission" date="2016-08" db="EMBL/GenBank/DDBJ databases">
        <authorList>
            <person name="Seilhamer J.J."/>
        </authorList>
    </citation>
    <scope>NUCLEOTIDE SEQUENCE [LARGE SCALE GENOMIC DNA]</scope>
    <source>
        <strain evidence="1 2">CCBAU 10071</strain>
    </source>
</reference>
<name>A0A1C3XH15_9BRAD</name>
<organism evidence="1 2">
    <name type="scientific">Bradyrhizobium yuanmingense</name>
    <dbReference type="NCBI Taxonomy" id="108015"/>
    <lineage>
        <taxon>Bacteria</taxon>
        <taxon>Pseudomonadati</taxon>
        <taxon>Pseudomonadota</taxon>
        <taxon>Alphaproteobacteria</taxon>
        <taxon>Hyphomicrobiales</taxon>
        <taxon>Nitrobacteraceae</taxon>
        <taxon>Bradyrhizobium</taxon>
    </lineage>
</organism>